<reference evidence="2" key="1">
    <citation type="submission" date="2017-11" db="EMBL/GenBank/DDBJ databases">
        <authorList>
            <person name="Kajale S.C."/>
            <person name="Sharma A."/>
        </authorList>
    </citation>
    <scope>NUCLEOTIDE SEQUENCE</scope>
    <source>
        <strain evidence="2">LS1_42</strain>
    </source>
</reference>
<feature type="transmembrane region" description="Helical" evidence="1">
    <location>
        <begin position="75"/>
        <end position="93"/>
    </location>
</feature>
<name>A0A8J8Q2F9_9EURY</name>
<protein>
    <submittedName>
        <fullName evidence="2">Uncharacterized protein</fullName>
    </submittedName>
</protein>
<accession>A0A8J8Q2F9</accession>
<dbReference type="EMBL" id="PHNJ01000011">
    <property type="protein sequence ID" value="TYL37203.1"/>
    <property type="molecule type" value="Genomic_DNA"/>
</dbReference>
<keyword evidence="3" id="KW-1185">Reference proteome</keyword>
<dbReference type="AlphaFoldDB" id="A0A8J8Q2F9"/>
<evidence type="ECO:0000256" key="1">
    <source>
        <dbReference type="SAM" id="Phobius"/>
    </source>
</evidence>
<feature type="transmembrane region" description="Helical" evidence="1">
    <location>
        <begin position="113"/>
        <end position="136"/>
    </location>
</feature>
<gene>
    <name evidence="2" type="ORF">CV102_17960</name>
</gene>
<organism evidence="2 3">
    <name type="scientific">Natronococcus pandeyae</name>
    <dbReference type="NCBI Taxonomy" id="2055836"/>
    <lineage>
        <taxon>Archaea</taxon>
        <taxon>Methanobacteriati</taxon>
        <taxon>Methanobacteriota</taxon>
        <taxon>Stenosarchaea group</taxon>
        <taxon>Halobacteria</taxon>
        <taxon>Halobacteriales</taxon>
        <taxon>Natrialbaceae</taxon>
        <taxon>Natronococcus</taxon>
    </lineage>
</organism>
<sequence length="155" mass="17105">MRGPWALSRTDLLLISGIPVLAIAAGVIFSLVADHGTLPLVGRGTSVLVGGVILVTLVPLLRASQHWGGEIGRNLQLIALGLLFFMAAIVPHIEWHIRGAPEPLGPPMLGLSSAWWGGFFHVFTIISWVIIIYGFYRFWRLARPRPRHDEQSRSK</sequence>
<keyword evidence="1" id="KW-1133">Transmembrane helix</keyword>
<comment type="caution">
    <text evidence="2">The sequence shown here is derived from an EMBL/GenBank/DDBJ whole genome shotgun (WGS) entry which is preliminary data.</text>
</comment>
<feature type="transmembrane region" description="Helical" evidence="1">
    <location>
        <begin position="12"/>
        <end position="33"/>
    </location>
</feature>
<evidence type="ECO:0000313" key="3">
    <source>
        <dbReference type="Proteomes" id="UP000766904"/>
    </source>
</evidence>
<dbReference type="Proteomes" id="UP000766904">
    <property type="component" value="Unassembled WGS sequence"/>
</dbReference>
<keyword evidence="1" id="KW-0472">Membrane</keyword>
<evidence type="ECO:0000313" key="2">
    <source>
        <dbReference type="EMBL" id="TYL37203.1"/>
    </source>
</evidence>
<proteinExistence type="predicted"/>
<keyword evidence="1" id="KW-0812">Transmembrane</keyword>
<feature type="transmembrane region" description="Helical" evidence="1">
    <location>
        <begin position="45"/>
        <end position="63"/>
    </location>
</feature>
<dbReference type="RefSeq" id="WP_148859354.1">
    <property type="nucleotide sequence ID" value="NZ_PHNJ01000011.1"/>
</dbReference>